<feature type="transmembrane region" description="Helical" evidence="8">
    <location>
        <begin position="269"/>
        <end position="291"/>
    </location>
</feature>
<keyword evidence="4" id="KW-0309">Germination</keyword>
<dbReference type="RefSeq" id="WP_073006806.1">
    <property type="nucleotide sequence ID" value="NZ_FQZO01000003.1"/>
</dbReference>
<feature type="transmembrane region" description="Helical" evidence="8">
    <location>
        <begin position="333"/>
        <end position="356"/>
    </location>
</feature>
<keyword evidence="6 8" id="KW-1133">Transmembrane helix</keyword>
<evidence type="ECO:0000256" key="2">
    <source>
        <dbReference type="ARBA" id="ARBA00007998"/>
    </source>
</evidence>
<feature type="transmembrane region" description="Helical" evidence="8">
    <location>
        <begin position="145"/>
        <end position="166"/>
    </location>
</feature>
<evidence type="ECO:0000256" key="1">
    <source>
        <dbReference type="ARBA" id="ARBA00004141"/>
    </source>
</evidence>
<keyword evidence="10" id="KW-1185">Reference proteome</keyword>
<evidence type="ECO:0000256" key="7">
    <source>
        <dbReference type="ARBA" id="ARBA00023136"/>
    </source>
</evidence>
<dbReference type="Proteomes" id="UP000184080">
    <property type="component" value="Unassembled WGS sequence"/>
</dbReference>
<name>A0A1M6H759_9CLOT</name>
<dbReference type="GO" id="GO:0016020">
    <property type="term" value="C:membrane"/>
    <property type="evidence" value="ECO:0007669"/>
    <property type="project" value="UniProtKB-SubCell"/>
</dbReference>
<dbReference type="AlphaFoldDB" id="A0A1M6H759"/>
<keyword evidence="3" id="KW-0813">Transport</keyword>
<feature type="transmembrane region" description="Helical" evidence="8">
    <location>
        <begin position="219"/>
        <end position="240"/>
    </location>
</feature>
<dbReference type="GO" id="GO:0009847">
    <property type="term" value="P:spore germination"/>
    <property type="evidence" value="ECO:0007669"/>
    <property type="project" value="InterPro"/>
</dbReference>
<dbReference type="InterPro" id="IPR004761">
    <property type="entry name" value="Spore_GerAB"/>
</dbReference>
<feature type="transmembrane region" description="Helical" evidence="8">
    <location>
        <begin position="186"/>
        <end position="207"/>
    </location>
</feature>
<feature type="transmembrane region" description="Helical" evidence="8">
    <location>
        <begin position="37"/>
        <end position="60"/>
    </location>
</feature>
<dbReference type="STRING" id="1121298.SAMN05444401_2399"/>
<evidence type="ECO:0000313" key="10">
    <source>
        <dbReference type="Proteomes" id="UP000184080"/>
    </source>
</evidence>
<proteinExistence type="inferred from homology"/>
<accession>A0A1M6H759</accession>
<dbReference type="PANTHER" id="PTHR34975">
    <property type="entry name" value="SPORE GERMINATION PROTEIN A2"/>
    <property type="match status" value="1"/>
</dbReference>
<evidence type="ECO:0000256" key="6">
    <source>
        <dbReference type="ARBA" id="ARBA00022989"/>
    </source>
</evidence>
<organism evidence="9 10">
    <name type="scientific">Clostridium amylolyticum</name>
    <dbReference type="NCBI Taxonomy" id="1121298"/>
    <lineage>
        <taxon>Bacteria</taxon>
        <taxon>Bacillati</taxon>
        <taxon>Bacillota</taxon>
        <taxon>Clostridia</taxon>
        <taxon>Eubacteriales</taxon>
        <taxon>Clostridiaceae</taxon>
        <taxon>Clostridium</taxon>
    </lineage>
</organism>
<evidence type="ECO:0000256" key="4">
    <source>
        <dbReference type="ARBA" id="ARBA00022544"/>
    </source>
</evidence>
<sequence>MKSKEVISLRQLFFIIVGYTTGAAFILIAGLNYMKKGIYVSDFFTLCLGVIMMIMMSYIIKKYPNKNISYIAEDIFGKVGAWFAIMIFLLAAFFIGCLTEYHISNLMSQMIMLEMPKWVVVIFITIATTLILNNGFEVTSRAIECIYPLLLGVTFILFITMFILMFDYKSLWPIVNERPVDIIRATIVSYAFPYADMVLLLFIFPLLKQTKGVLKVSLKGTLTVGLFFILQGIVVVSAFGGTQAQKFNFPFFEVARLISFGEYFERLEILILIIWFFGIFIKLSVCIFVCSKCFQYLFKLKDYKPLVFPCGLLLIPFGVNLTTDLNDGRVLHYVFILTAKLPMIIIFALMFIITLIKSKSIKNKDTK</sequence>
<reference evidence="9 10" key="1">
    <citation type="submission" date="2016-11" db="EMBL/GenBank/DDBJ databases">
        <authorList>
            <person name="Jaros S."/>
            <person name="Januszkiewicz K."/>
            <person name="Wedrychowicz H."/>
        </authorList>
    </citation>
    <scope>NUCLEOTIDE SEQUENCE [LARGE SCALE GENOMIC DNA]</scope>
    <source>
        <strain evidence="9 10">DSM 21864</strain>
    </source>
</reference>
<protein>
    <submittedName>
        <fullName evidence="9">Spore germination protein (Amino acid permease)</fullName>
    </submittedName>
</protein>
<evidence type="ECO:0000256" key="5">
    <source>
        <dbReference type="ARBA" id="ARBA00022692"/>
    </source>
</evidence>
<gene>
    <name evidence="9" type="ORF">SAMN05444401_2399</name>
</gene>
<feature type="transmembrane region" description="Helical" evidence="8">
    <location>
        <begin position="115"/>
        <end position="133"/>
    </location>
</feature>
<evidence type="ECO:0000256" key="8">
    <source>
        <dbReference type="SAM" id="Phobius"/>
    </source>
</evidence>
<dbReference type="Pfam" id="PF03845">
    <property type="entry name" value="Spore_permease"/>
    <property type="match status" value="1"/>
</dbReference>
<keyword evidence="7 8" id="KW-0472">Membrane</keyword>
<evidence type="ECO:0000256" key="3">
    <source>
        <dbReference type="ARBA" id="ARBA00022448"/>
    </source>
</evidence>
<feature type="transmembrane region" description="Helical" evidence="8">
    <location>
        <begin position="12"/>
        <end position="31"/>
    </location>
</feature>
<feature type="transmembrane region" description="Helical" evidence="8">
    <location>
        <begin position="303"/>
        <end position="321"/>
    </location>
</feature>
<comment type="similarity">
    <text evidence="2">Belongs to the amino acid-polyamine-organocation (APC) superfamily. Spore germination protein (SGP) (TC 2.A.3.9) family.</text>
</comment>
<keyword evidence="5 8" id="KW-0812">Transmembrane</keyword>
<dbReference type="OrthoDB" id="1675410at2"/>
<dbReference type="NCBIfam" id="TIGR00912">
    <property type="entry name" value="2A0309"/>
    <property type="match status" value="1"/>
</dbReference>
<comment type="subcellular location">
    <subcellularLocation>
        <location evidence="1">Membrane</location>
        <topology evidence="1">Multi-pass membrane protein</topology>
    </subcellularLocation>
</comment>
<dbReference type="EMBL" id="FQZO01000003">
    <property type="protein sequence ID" value="SHJ18040.1"/>
    <property type="molecule type" value="Genomic_DNA"/>
</dbReference>
<feature type="transmembrane region" description="Helical" evidence="8">
    <location>
        <begin position="81"/>
        <end position="103"/>
    </location>
</feature>
<dbReference type="PANTHER" id="PTHR34975:SF2">
    <property type="entry name" value="SPORE GERMINATION PROTEIN A2"/>
    <property type="match status" value="1"/>
</dbReference>
<evidence type="ECO:0000313" key="9">
    <source>
        <dbReference type="EMBL" id="SHJ18040.1"/>
    </source>
</evidence>